<dbReference type="Gene3D" id="3.30.710.10">
    <property type="entry name" value="Potassium Channel Kv1.1, Chain A"/>
    <property type="match status" value="1"/>
</dbReference>
<feature type="domain" description="BTB" evidence="1">
    <location>
        <begin position="92"/>
        <end position="159"/>
    </location>
</feature>
<gene>
    <name evidence="2" type="ORF">JTE90_002790</name>
</gene>
<dbReference type="SUPFAM" id="SSF54695">
    <property type="entry name" value="POZ domain"/>
    <property type="match status" value="1"/>
</dbReference>
<reference evidence="2 3" key="1">
    <citation type="journal article" date="2022" name="Nat. Ecol. Evol.">
        <title>A masculinizing supergene underlies an exaggerated male reproductive morph in a spider.</title>
        <authorList>
            <person name="Hendrickx F."/>
            <person name="De Corte Z."/>
            <person name="Sonet G."/>
            <person name="Van Belleghem S.M."/>
            <person name="Kostlbacher S."/>
            <person name="Vangestel C."/>
        </authorList>
    </citation>
    <scope>NUCLEOTIDE SEQUENCE [LARGE SCALE GENOMIC DNA]</scope>
    <source>
        <strain evidence="2">W744_W776</strain>
    </source>
</reference>
<sequence length="257" mass="29418">MHDFCTGERFMRNKDNEWVQNPTFTRQLSQERSIFVIDNNLSVHCEFELSFGLTAYAIEQQKFLPPAKPQQQRVHNPLTTDLRSMFVDQKFCDVSFRVGGRTLGAHRLILCARSPVFSAMFDNDMKEKRDDSVDIDDLDYATLRGLLMFLYTDQMEEGLGFESVLKLYGAADKYQVASLRGKCVALLEQGISVDNFCEVLAKADLHRDGKLADAVKNFMTSHLQEIMTWSAWKDFMANNFLLAVETLRQLLNETAGD</sequence>
<organism evidence="2 3">
    <name type="scientific">Oedothorax gibbosus</name>
    <dbReference type="NCBI Taxonomy" id="931172"/>
    <lineage>
        <taxon>Eukaryota</taxon>
        <taxon>Metazoa</taxon>
        <taxon>Ecdysozoa</taxon>
        <taxon>Arthropoda</taxon>
        <taxon>Chelicerata</taxon>
        <taxon>Arachnida</taxon>
        <taxon>Araneae</taxon>
        <taxon>Araneomorphae</taxon>
        <taxon>Entelegynae</taxon>
        <taxon>Araneoidea</taxon>
        <taxon>Linyphiidae</taxon>
        <taxon>Erigoninae</taxon>
        <taxon>Oedothorax</taxon>
    </lineage>
</organism>
<dbReference type="InterPro" id="IPR011333">
    <property type="entry name" value="SKP1/BTB/POZ_sf"/>
</dbReference>
<dbReference type="PANTHER" id="PTHR24413">
    <property type="entry name" value="SPECKLE-TYPE POZ PROTEIN"/>
    <property type="match status" value="1"/>
</dbReference>
<dbReference type="Proteomes" id="UP000827092">
    <property type="component" value="Unassembled WGS sequence"/>
</dbReference>
<dbReference type="InterPro" id="IPR000210">
    <property type="entry name" value="BTB/POZ_dom"/>
</dbReference>
<proteinExistence type="predicted"/>
<comment type="caution">
    <text evidence="2">The sequence shown here is derived from an EMBL/GenBank/DDBJ whole genome shotgun (WGS) entry which is preliminary data.</text>
</comment>
<accession>A0AAV6UJM4</accession>
<dbReference type="EMBL" id="JAFNEN010000408">
    <property type="protein sequence ID" value="KAG8183725.1"/>
    <property type="molecule type" value="Genomic_DNA"/>
</dbReference>
<protein>
    <recommendedName>
        <fullName evidence="1">BTB domain-containing protein</fullName>
    </recommendedName>
</protein>
<name>A0AAV6UJM4_9ARAC</name>
<dbReference type="PROSITE" id="PS50097">
    <property type="entry name" value="BTB"/>
    <property type="match status" value="1"/>
</dbReference>
<dbReference type="Pfam" id="PF00651">
    <property type="entry name" value="BTB"/>
    <property type="match status" value="1"/>
</dbReference>
<dbReference type="AlphaFoldDB" id="A0AAV6UJM4"/>
<keyword evidence="3" id="KW-1185">Reference proteome</keyword>
<evidence type="ECO:0000259" key="1">
    <source>
        <dbReference type="PROSITE" id="PS50097"/>
    </source>
</evidence>
<evidence type="ECO:0000313" key="3">
    <source>
        <dbReference type="Proteomes" id="UP000827092"/>
    </source>
</evidence>
<dbReference type="CDD" id="cd18186">
    <property type="entry name" value="BTB_POZ_ZBTB_KLHL-like"/>
    <property type="match status" value="1"/>
</dbReference>
<dbReference type="SMART" id="SM00225">
    <property type="entry name" value="BTB"/>
    <property type="match status" value="1"/>
</dbReference>
<evidence type="ECO:0000313" key="2">
    <source>
        <dbReference type="EMBL" id="KAG8183725.1"/>
    </source>
</evidence>
<dbReference type="Gene3D" id="1.25.40.420">
    <property type="match status" value="1"/>
</dbReference>